<dbReference type="InterPro" id="IPR027417">
    <property type="entry name" value="P-loop_NTPase"/>
</dbReference>
<reference evidence="3" key="1">
    <citation type="submission" date="2017-08" db="EMBL/GenBank/DDBJ databases">
        <title>A dynamic microbial community with high functional redundancy inhabits the cold, oxic subseafloor aquifer.</title>
        <authorList>
            <person name="Tully B.J."/>
            <person name="Wheat C.G."/>
            <person name="Glazer B.T."/>
            <person name="Huber J.A."/>
        </authorList>
    </citation>
    <scope>NUCLEOTIDE SEQUENCE [LARGE SCALE GENOMIC DNA]</scope>
</reference>
<dbReference type="PIRSF" id="PIRSF009320">
    <property type="entry name" value="Nuc_binding_HP_1000"/>
    <property type="match status" value="1"/>
</dbReference>
<dbReference type="Pfam" id="PF01656">
    <property type="entry name" value="CbiA"/>
    <property type="match status" value="1"/>
</dbReference>
<dbReference type="PANTHER" id="PTHR13696">
    <property type="entry name" value="P-LOOP CONTAINING NUCLEOSIDE TRIPHOSPHATE HYDROLASE"/>
    <property type="match status" value="1"/>
</dbReference>
<dbReference type="InterPro" id="IPR002586">
    <property type="entry name" value="CobQ/CobB/MinD/ParA_Nub-bd_dom"/>
</dbReference>
<feature type="domain" description="CobQ/CobB/MinD/ParA nucleotide binding" evidence="1">
    <location>
        <begin position="3"/>
        <end position="181"/>
    </location>
</feature>
<dbReference type="Proteomes" id="UP000218113">
    <property type="component" value="Unassembled WGS sequence"/>
</dbReference>
<sequence length="214" mass="24241">MIITIAHSKGGVGKSLLSWHLAIAMKVPIVDLDFQKTLVYTNNIRKANKLKPLDIIHPKSQEEFIGLFDDWPEDKNIIIDVGGFDSNLNRMALYISDFIITPAVDRVTEIAGLSKFHQIVSELSKKMKVDINTNVLLNDVNPVAKDFSIMEELIDNYEHFNLMDTIVSHRADFYRTMEEGKGVTELESGKAKKEIKKLIKEIIKKGEENGKAKN</sequence>
<evidence type="ECO:0000313" key="2">
    <source>
        <dbReference type="EMBL" id="PCI28633.1"/>
    </source>
</evidence>
<dbReference type="InterPro" id="IPR050678">
    <property type="entry name" value="DNA_Partitioning_ATPase"/>
</dbReference>
<protein>
    <submittedName>
        <fullName evidence="2">Plasmid partitioning protein</fullName>
    </submittedName>
</protein>
<evidence type="ECO:0000313" key="3">
    <source>
        <dbReference type="Proteomes" id="UP000218113"/>
    </source>
</evidence>
<dbReference type="AlphaFoldDB" id="A0A2A4T4Y5"/>
<evidence type="ECO:0000259" key="1">
    <source>
        <dbReference type="Pfam" id="PF01656"/>
    </source>
</evidence>
<dbReference type="SUPFAM" id="SSF52540">
    <property type="entry name" value="P-loop containing nucleoside triphosphate hydrolases"/>
    <property type="match status" value="1"/>
</dbReference>
<dbReference type="PANTHER" id="PTHR13696:SF96">
    <property type="entry name" value="COBQ_COBB_MIND_PARA NUCLEOTIDE BINDING DOMAIN-CONTAINING PROTEIN"/>
    <property type="match status" value="1"/>
</dbReference>
<organism evidence="2 3">
    <name type="scientific">SAR324 cluster bacterium</name>
    <dbReference type="NCBI Taxonomy" id="2024889"/>
    <lineage>
        <taxon>Bacteria</taxon>
        <taxon>Deltaproteobacteria</taxon>
        <taxon>SAR324 cluster</taxon>
    </lineage>
</organism>
<accession>A0A2A4T4Y5</accession>
<dbReference type="EMBL" id="NVSR01000029">
    <property type="protein sequence ID" value="PCI28633.1"/>
    <property type="molecule type" value="Genomic_DNA"/>
</dbReference>
<gene>
    <name evidence="2" type="ORF">COB67_05845</name>
</gene>
<dbReference type="CDD" id="cd02042">
    <property type="entry name" value="ParAB_family"/>
    <property type="match status" value="1"/>
</dbReference>
<comment type="caution">
    <text evidence="2">The sequence shown here is derived from an EMBL/GenBank/DDBJ whole genome shotgun (WGS) entry which is preliminary data.</text>
</comment>
<name>A0A2A4T4Y5_9DELT</name>
<proteinExistence type="predicted"/>
<dbReference type="Gene3D" id="3.40.50.300">
    <property type="entry name" value="P-loop containing nucleotide triphosphate hydrolases"/>
    <property type="match status" value="1"/>
</dbReference>